<dbReference type="RefSeq" id="WP_036508014.1">
    <property type="nucleotide sequence ID" value="NZ_AONB01000002.1"/>
</dbReference>
<dbReference type="EMBL" id="AONB01000002">
    <property type="protein sequence ID" value="EXJ12598.1"/>
    <property type="molecule type" value="Genomic_DNA"/>
</dbReference>
<evidence type="ECO:0000313" key="3">
    <source>
        <dbReference type="EMBL" id="EXJ12598.1"/>
    </source>
</evidence>
<feature type="transmembrane region" description="Helical" evidence="1">
    <location>
        <begin position="120"/>
        <end position="139"/>
    </location>
</feature>
<keyword evidence="1" id="KW-1133">Transmembrane helix</keyword>
<dbReference type="OrthoDB" id="5186924at2"/>
<evidence type="ECO:0000256" key="1">
    <source>
        <dbReference type="SAM" id="Phobius"/>
    </source>
</evidence>
<keyword evidence="4" id="KW-1185">Reference proteome</keyword>
<organism evidence="3 4">
    <name type="scientific">Nitrincola nitratireducens</name>
    <dbReference type="NCBI Taxonomy" id="1229521"/>
    <lineage>
        <taxon>Bacteria</taxon>
        <taxon>Pseudomonadati</taxon>
        <taxon>Pseudomonadota</taxon>
        <taxon>Gammaproteobacteria</taxon>
        <taxon>Oceanospirillales</taxon>
        <taxon>Oceanospirillaceae</taxon>
        <taxon>Nitrincola</taxon>
    </lineage>
</organism>
<name>W9UZD0_9GAMM</name>
<keyword evidence="1" id="KW-0472">Membrane</keyword>
<reference evidence="4" key="1">
    <citation type="submission" date="2012-11" db="EMBL/GenBank/DDBJ databases">
        <authorList>
            <person name="Singh A."/>
            <person name="Pinnaka A.K."/>
            <person name="Vaidya B."/>
        </authorList>
    </citation>
    <scope>NUCLEOTIDE SEQUENCE [LARGE SCALE GENOMIC DNA]</scope>
    <source>
        <strain evidence="4">AK23</strain>
    </source>
</reference>
<evidence type="ECO:0000313" key="4">
    <source>
        <dbReference type="Proteomes" id="UP000019464"/>
    </source>
</evidence>
<feature type="transmembrane region" description="Helical" evidence="1">
    <location>
        <begin position="7"/>
        <end position="24"/>
    </location>
</feature>
<evidence type="ECO:0000259" key="2">
    <source>
        <dbReference type="Pfam" id="PF07331"/>
    </source>
</evidence>
<feature type="domain" description="DUF1468" evidence="2">
    <location>
        <begin position="8"/>
        <end position="144"/>
    </location>
</feature>
<comment type="caution">
    <text evidence="3">The sequence shown here is derived from an EMBL/GenBank/DDBJ whole genome shotgun (WGS) entry which is preliminary data.</text>
</comment>
<dbReference type="Proteomes" id="UP000019464">
    <property type="component" value="Unassembled WGS sequence"/>
</dbReference>
<protein>
    <submittedName>
        <fullName evidence="3">Tripartite tricarboxylate transporter TctB family protein</fullName>
    </submittedName>
</protein>
<accession>W9UZD0</accession>
<dbReference type="AlphaFoldDB" id="W9UZD0"/>
<sequence length="147" mass="16909">MTFSRDFISGFLLVLIGAAIAIYVDSNYRMGTLRSMGPGYMPFYLSVLLAFLGFVTIIISQLKNKEDKEDRVFDLRKVLPVGISVFVFASTINHFGLILSTVFLVFISSYADRRFNWKRSLYLSLALCFISWVIFVFFLKMTVPIIW</sequence>
<proteinExistence type="predicted"/>
<dbReference type="Pfam" id="PF07331">
    <property type="entry name" value="TctB"/>
    <property type="match status" value="1"/>
</dbReference>
<keyword evidence="1" id="KW-0812">Transmembrane</keyword>
<dbReference type="InterPro" id="IPR009936">
    <property type="entry name" value="DUF1468"/>
</dbReference>
<feature type="transmembrane region" description="Helical" evidence="1">
    <location>
        <begin position="44"/>
        <end position="62"/>
    </location>
</feature>
<gene>
    <name evidence="3" type="ORF">D791_00843</name>
</gene>
<dbReference type="STRING" id="1229521.D791_00843"/>
<feature type="transmembrane region" description="Helical" evidence="1">
    <location>
        <begin position="83"/>
        <end position="108"/>
    </location>
</feature>
<reference evidence="3 4" key="2">
    <citation type="journal article" date="2015" name="Syst. Appl. Microbiol.">
        <title>Nitrincola nitratireducens sp. nov. isolated from a haloalkaline crater lake.</title>
        <authorList>
            <person name="Singh A."/>
            <person name="Vaidya B."/>
            <person name="Tanuku N.R."/>
            <person name="Pinnaka A.K."/>
        </authorList>
    </citation>
    <scope>NUCLEOTIDE SEQUENCE [LARGE SCALE GENOMIC DNA]</scope>
    <source>
        <strain evidence="3 4">AK23</strain>
    </source>
</reference>